<evidence type="ECO:0000256" key="1">
    <source>
        <dbReference type="SAM" id="SignalP"/>
    </source>
</evidence>
<proteinExistence type="predicted"/>
<organism evidence="2 3">
    <name type="scientific">Jiella pacifica</name>
    <dbReference type="NCBI Taxonomy" id="2696469"/>
    <lineage>
        <taxon>Bacteria</taxon>
        <taxon>Pseudomonadati</taxon>
        <taxon>Pseudomonadota</taxon>
        <taxon>Alphaproteobacteria</taxon>
        <taxon>Hyphomicrobiales</taxon>
        <taxon>Aurantimonadaceae</taxon>
        <taxon>Jiella</taxon>
    </lineage>
</organism>
<comment type="caution">
    <text evidence="2">The sequence shown here is derived from an EMBL/GenBank/DDBJ whole genome shotgun (WGS) entry which is preliminary data.</text>
</comment>
<dbReference type="EMBL" id="JAAAMG010000002">
    <property type="protein sequence ID" value="NDW03479.1"/>
    <property type="molecule type" value="Genomic_DNA"/>
</dbReference>
<feature type="signal peptide" evidence="1">
    <location>
        <begin position="1"/>
        <end position="20"/>
    </location>
</feature>
<name>A0A6N9T0M8_9HYPH</name>
<dbReference type="AlphaFoldDB" id="A0A6N9T0M8"/>
<accession>A0A6N9T0M8</accession>
<dbReference type="Proteomes" id="UP000469011">
    <property type="component" value="Unassembled WGS sequence"/>
</dbReference>
<dbReference type="RefSeq" id="WP_163461110.1">
    <property type="nucleotide sequence ID" value="NZ_JAAAMG010000002.1"/>
</dbReference>
<evidence type="ECO:0000313" key="3">
    <source>
        <dbReference type="Proteomes" id="UP000469011"/>
    </source>
</evidence>
<evidence type="ECO:0000313" key="2">
    <source>
        <dbReference type="EMBL" id="NDW03479.1"/>
    </source>
</evidence>
<keyword evidence="3" id="KW-1185">Reference proteome</keyword>
<sequence length="115" mass="13362">MYRLFFVALAVVFTSGAAHADDLHQDDWSFNFFNDSRQTVTQISTIQRNGKWSRNWLREPMDRGTGLTLSFKDKGDTRCDVRTYVKFSDGSFYDREINYCGIAIVRVTSKRLTTE</sequence>
<protein>
    <submittedName>
        <fullName evidence="2">Uncharacterized protein</fullName>
    </submittedName>
</protein>
<gene>
    <name evidence="2" type="ORF">GTK09_03485</name>
</gene>
<keyword evidence="1" id="KW-0732">Signal</keyword>
<feature type="chain" id="PRO_5026801684" evidence="1">
    <location>
        <begin position="21"/>
        <end position="115"/>
    </location>
</feature>
<reference evidence="2 3" key="1">
    <citation type="submission" date="2020-01" db="EMBL/GenBank/DDBJ databases">
        <title>Jiella pacifica sp. nov.</title>
        <authorList>
            <person name="Xue Z."/>
            <person name="Zhu S."/>
            <person name="Chen J."/>
            <person name="Yang J."/>
        </authorList>
    </citation>
    <scope>NUCLEOTIDE SEQUENCE [LARGE SCALE GENOMIC DNA]</scope>
    <source>
        <strain evidence="2 3">40Bstr34</strain>
    </source>
</reference>